<organism evidence="7 8">
    <name type="scientific">Granulicella sibirica</name>
    <dbReference type="NCBI Taxonomy" id="2479048"/>
    <lineage>
        <taxon>Bacteria</taxon>
        <taxon>Pseudomonadati</taxon>
        <taxon>Acidobacteriota</taxon>
        <taxon>Terriglobia</taxon>
        <taxon>Terriglobales</taxon>
        <taxon>Acidobacteriaceae</taxon>
        <taxon>Granulicella</taxon>
    </lineage>
</organism>
<evidence type="ECO:0000313" key="7">
    <source>
        <dbReference type="EMBL" id="RXH56137.1"/>
    </source>
</evidence>
<dbReference type="CDD" id="cd06558">
    <property type="entry name" value="crotonase-like"/>
    <property type="match status" value="1"/>
</dbReference>
<feature type="domain" description="Enoyl-CoA hydratase/isomerase" evidence="6">
    <location>
        <begin position="517"/>
        <end position="648"/>
    </location>
</feature>
<proteinExistence type="predicted"/>
<comment type="catalytic activity">
    <reaction evidence="3">
        <text>a (3S)-3-hydroxyacyl-CoA + NAD(+) = a 3-oxoacyl-CoA + NADH + H(+)</text>
        <dbReference type="Rhea" id="RHEA:22432"/>
        <dbReference type="ChEBI" id="CHEBI:15378"/>
        <dbReference type="ChEBI" id="CHEBI:57318"/>
        <dbReference type="ChEBI" id="CHEBI:57540"/>
        <dbReference type="ChEBI" id="CHEBI:57945"/>
        <dbReference type="ChEBI" id="CHEBI:90726"/>
        <dbReference type="EC" id="1.1.1.35"/>
    </reaction>
</comment>
<dbReference type="Gene3D" id="1.10.1040.50">
    <property type="match status" value="1"/>
</dbReference>
<dbReference type="InterPro" id="IPR029045">
    <property type="entry name" value="ClpP/crotonase-like_dom_sf"/>
</dbReference>
<dbReference type="GO" id="GO:0006631">
    <property type="term" value="P:fatty acid metabolic process"/>
    <property type="evidence" value="ECO:0007669"/>
    <property type="project" value="InterPro"/>
</dbReference>
<name>A0A4Q0SZ53_9BACT</name>
<dbReference type="GO" id="GO:0070403">
    <property type="term" value="F:NAD+ binding"/>
    <property type="evidence" value="ECO:0007669"/>
    <property type="project" value="InterPro"/>
</dbReference>
<evidence type="ECO:0000256" key="3">
    <source>
        <dbReference type="ARBA" id="ARBA00049556"/>
    </source>
</evidence>
<dbReference type="SUPFAM" id="SSF51735">
    <property type="entry name" value="NAD(P)-binding Rossmann-fold domains"/>
    <property type="match status" value="1"/>
</dbReference>
<dbReference type="Pfam" id="PF16113">
    <property type="entry name" value="ECH_2"/>
    <property type="match status" value="1"/>
</dbReference>
<dbReference type="InterPro" id="IPR045004">
    <property type="entry name" value="ECH_dom"/>
</dbReference>
<dbReference type="InterPro" id="IPR006176">
    <property type="entry name" value="3-OHacyl-CoA_DH_NAD-bd"/>
</dbReference>
<evidence type="ECO:0000256" key="2">
    <source>
        <dbReference type="ARBA" id="ARBA00023027"/>
    </source>
</evidence>
<reference evidence="8" key="2">
    <citation type="submission" date="2019-02" db="EMBL/GenBank/DDBJ databases">
        <title>Granulicella sibirica sp. nov., a psychrotolerant acidobacterium isolated from an organic soil layer in forested tundra, West Siberia.</title>
        <authorList>
            <person name="Oshkin I.Y."/>
            <person name="Kulichevskaya I.S."/>
            <person name="Rijpstra W.I.C."/>
            <person name="Sinninghe Damste J.S."/>
            <person name="Rakitin A.L."/>
            <person name="Ravin N.V."/>
            <person name="Dedysh S.N."/>
        </authorList>
    </citation>
    <scope>NUCLEOTIDE SEQUENCE [LARGE SCALE GENOMIC DNA]</scope>
    <source>
        <strain evidence="8">AF10</strain>
    </source>
</reference>
<dbReference type="Proteomes" id="UP000289437">
    <property type="component" value="Unassembled WGS sequence"/>
</dbReference>
<gene>
    <name evidence="7" type="ORF">GRAN_2994</name>
</gene>
<dbReference type="OrthoDB" id="9771883at2"/>
<dbReference type="SUPFAM" id="SSF52096">
    <property type="entry name" value="ClpP/crotonase"/>
    <property type="match status" value="1"/>
</dbReference>
<accession>A0A4Q0SZ53</accession>
<dbReference type="SUPFAM" id="SSF48179">
    <property type="entry name" value="6-phosphogluconate dehydrogenase C-terminal domain-like"/>
    <property type="match status" value="2"/>
</dbReference>
<dbReference type="PANTHER" id="PTHR48075">
    <property type="entry name" value="3-HYDROXYACYL-COA DEHYDROGENASE FAMILY PROTEIN"/>
    <property type="match status" value="1"/>
</dbReference>
<dbReference type="AlphaFoldDB" id="A0A4Q0SZ53"/>
<evidence type="ECO:0000256" key="1">
    <source>
        <dbReference type="ARBA" id="ARBA00023002"/>
    </source>
</evidence>
<feature type="domain" description="3-hydroxyacyl-CoA dehydrogenase NAD binding" evidence="5">
    <location>
        <begin position="14"/>
        <end position="203"/>
    </location>
</feature>
<dbReference type="Gene3D" id="3.90.226.10">
    <property type="entry name" value="2-enoyl-CoA Hydratase, Chain A, domain 1"/>
    <property type="match status" value="1"/>
</dbReference>
<protein>
    <submittedName>
        <fullName evidence="7">Enoyl-CoA hydratase [isoleucine degradation]</fullName>
    </submittedName>
</protein>
<keyword evidence="1" id="KW-0560">Oxidoreductase</keyword>
<keyword evidence="2" id="KW-0520">NAD</keyword>
<dbReference type="Gene3D" id="3.40.50.720">
    <property type="entry name" value="NAD(P)-binding Rossmann-like Domain"/>
    <property type="match status" value="1"/>
</dbReference>
<dbReference type="InterPro" id="IPR036291">
    <property type="entry name" value="NAD(P)-bd_dom_sf"/>
</dbReference>
<dbReference type="GO" id="GO:0003857">
    <property type="term" value="F:(3S)-3-hydroxyacyl-CoA dehydrogenase (NAD+) activity"/>
    <property type="evidence" value="ECO:0007669"/>
    <property type="project" value="UniProtKB-EC"/>
</dbReference>
<evidence type="ECO:0000259" key="5">
    <source>
        <dbReference type="Pfam" id="PF02737"/>
    </source>
</evidence>
<dbReference type="PANTHER" id="PTHR48075:SF7">
    <property type="entry name" value="3-HYDROXYACYL-COA DEHYDROGENASE-RELATED"/>
    <property type="match status" value="1"/>
</dbReference>
<comment type="caution">
    <text evidence="7">The sequence shown here is derived from an EMBL/GenBank/DDBJ whole genome shotgun (WGS) entry which is preliminary data.</text>
</comment>
<sequence length="828" mass="89060">MSNAIHPQPHDIRKVAVLGAGTMGSRIAAHVANAGLPVVLLDIVPPGVGADAAKAERNKFVLAALDGLKKSKPAAFYTPDAAGKIATGNFEDDLGLIADCDWIIEVVAENLEIKRGLLEKVQKHRRAGSIITSNTSGLPIAKIVEGMPDDLRHHWFGTHFFNPPRYMRLLEIIPTDESSAEDIAAISHFGDQRLGKAIVPSHDTPNFIANRIGTFSMGNAIRLMQAQGLTIEEVDALTGAPLGWPKTGTFRLGDLVGVDVLAHVASNFAAQAEKIGDERQDVVLASFIAKMLEKKWLGDKAKQGFYKKEGKDKDGRDLRHVLDWQTLDYKPSMRPKFAALEMAKNVERTTARIPQLLHADAGSDKAAAFYWPLLTELFTYSANRVAADGSQPADTIVEIDQAMKTGFNWELGPFEMFDAAGMKATTERMRAAGAPVAENTEKLLAYAEANGVEASWYVDDVSVASGRRYFDPFTGSYKPVLVADGVSSLAAVKKSHGVFKKNAGASVVDLGDGVAAIELHSKMNALGGDIVSLILQTLKPGSEAVANFSSFVITGDSTNFSVGANLMQLLLSVQEEEWDEVEMMVKQFQNMTQAIRFCPRPVVVAPYGMCLGGGVEISLHAAARQPHAELYMGLVETGVGLIPAGGGCKEMTIKSIEAGASIRPDARGEGVEIFEALKKNFETIAMAKVSTSAAEARGLGFLKASDLITINRERLLTDAKARAMGIAEAGYSAPVVQMAIPAPGENALATLKLAVWTMRQGAFISEHDAKIANWVAYALCGGKVTPGTPVSEQYLLDLEREAFLSLCGEKKTQERIAFTLKTGKPLRN</sequence>
<evidence type="ECO:0000259" key="6">
    <source>
        <dbReference type="Pfam" id="PF16113"/>
    </source>
</evidence>
<dbReference type="Pfam" id="PF00725">
    <property type="entry name" value="3HCDH"/>
    <property type="match status" value="2"/>
</dbReference>
<dbReference type="EMBL" id="RDSM01000002">
    <property type="protein sequence ID" value="RXH56137.1"/>
    <property type="molecule type" value="Genomic_DNA"/>
</dbReference>
<dbReference type="InterPro" id="IPR006108">
    <property type="entry name" value="3HC_DH_C"/>
</dbReference>
<dbReference type="Pfam" id="PF02737">
    <property type="entry name" value="3HCDH_N"/>
    <property type="match status" value="1"/>
</dbReference>
<dbReference type="RefSeq" id="WP_128913651.1">
    <property type="nucleotide sequence ID" value="NZ_RDSM01000002.1"/>
</dbReference>
<reference evidence="7 8" key="1">
    <citation type="submission" date="2018-11" db="EMBL/GenBank/DDBJ databases">
        <authorList>
            <person name="Mardanov A.V."/>
            <person name="Ravin N.V."/>
            <person name="Dedysh S.N."/>
        </authorList>
    </citation>
    <scope>NUCLEOTIDE SEQUENCE [LARGE SCALE GENOMIC DNA]</scope>
    <source>
        <strain evidence="7 8">AF10</strain>
    </source>
</reference>
<keyword evidence="8" id="KW-1185">Reference proteome</keyword>
<evidence type="ECO:0000313" key="8">
    <source>
        <dbReference type="Proteomes" id="UP000289437"/>
    </source>
</evidence>
<feature type="domain" description="3-hydroxyacyl-CoA dehydrogenase C-terminal" evidence="4">
    <location>
        <begin position="395"/>
        <end position="431"/>
    </location>
</feature>
<feature type="domain" description="3-hydroxyacyl-CoA dehydrogenase C-terminal" evidence="4">
    <location>
        <begin position="207"/>
        <end position="307"/>
    </location>
</feature>
<dbReference type="InterPro" id="IPR008927">
    <property type="entry name" value="6-PGluconate_DH-like_C_sf"/>
</dbReference>
<evidence type="ECO:0000259" key="4">
    <source>
        <dbReference type="Pfam" id="PF00725"/>
    </source>
</evidence>